<organism evidence="1 2">
    <name type="scientific">Ailuropoda melanoleuca</name>
    <name type="common">Giant panda</name>
    <dbReference type="NCBI Taxonomy" id="9646"/>
    <lineage>
        <taxon>Eukaryota</taxon>
        <taxon>Metazoa</taxon>
        <taxon>Chordata</taxon>
        <taxon>Craniata</taxon>
        <taxon>Vertebrata</taxon>
        <taxon>Euteleostomi</taxon>
        <taxon>Mammalia</taxon>
        <taxon>Eutheria</taxon>
        <taxon>Laurasiatheria</taxon>
        <taxon>Carnivora</taxon>
        <taxon>Caniformia</taxon>
        <taxon>Ursidae</taxon>
        <taxon>Ailuropoda</taxon>
    </lineage>
</organism>
<evidence type="ECO:0000313" key="2">
    <source>
        <dbReference type="Proteomes" id="UP000008912"/>
    </source>
</evidence>
<dbReference type="Proteomes" id="UP000008912">
    <property type="component" value="Unassembled WGS sequence"/>
</dbReference>
<accession>A0A7N5K012</accession>
<protein>
    <submittedName>
        <fullName evidence="1">Uncharacterized protein</fullName>
    </submittedName>
</protein>
<reference evidence="1 2" key="1">
    <citation type="journal article" date="2010" name="Nature">
        <title>The sequence and de novo assembly of the giant panda genome.</title>
        <authorList>
            <person name="Li R."/>
            <person name="Fan W."/>
            <person name="Tian G."/>
            <person name="Zhu H."/>
            <person name="He L."/>
            <person name="Cai J."/>
            <person name="Huang Q."/>
            <person name="Cai Q."/>
            <person name="Li B."/>
            <person name="Bai Y."/>
            <person name="Zhang Z."/>
            <person name="Zhang Y."/>
            <person name="Wang W."/>
            <person name="Li J."/>
            <person name="Wei F."/>
            <person name="Li H."/>
            <person name="Jian M."/>
            <person name="Li J."/>
            <person name="Zhang Z."/>
            <person name="Nielsen R."/>
            <person name="Li D."/>
            <person name="Gu W."/>
            <person name="Yang Z."/>
            <person name="Xuan Z."/>
            <person name="Ryder O.A."/>
            <person name="Leung F.C."/>
            <person name="Zhou Y."/>
            <person name="Cao J."/>
            <person name="Sun X."/>
            <person name="Fu Y."/>
            <person name="Fang X."/>
            <person name="Guo X."/>
            <person name="Wang B."/>
            <person name="Hou R."/>
            <person name="Shen F."/>
            <person name="Mu B."/>
            <person name="Ni P."/>
            <person name="Lin R."/>
            <person name="Qian W."/>
            <person name="Wang G."/>
            <person name="Yu C."/>
            <person name="Nie W."/>
            <person name="Wang J."/>
            <person name="Wu Z."/>
            <person name="Liang H."/>
            <person name="Min J."/>
            <person name="Wu Q."/>
            <person name="Cheng S."/>
            <person name="Ruan J."/>
            <person name="Wang M."/>
            <person name="Shi Z."/>
            <person name="Wen M."/>
            <person name="Liu B."/>
            <person name="Ren X."/>
            <person name="Zheng H."/>
            <person name="Dong D."/>
            <person name="Cook K."/>
            <person name="Shan G."/>
            <person name="Zhang H."/>
            <person name="Kosiol C."/>
            <person name="Xie X."/>
            <person name="Lu Z."/>
            <person name="Zheng H."/>
            <person name="Li Y."/>
            <person name="Steiner C.C."/>
            <person name="Lam T.T."/>
            <person name="Lin S."/>
            <person name="Zhang Q."/>
            <person name="Li G."/>
            <person name="Tian J."/>
            <person name="Gong T."/>
            <person name="Liu H."/>
            <person name="Zhang D."/>
            <person name="Fang L."/>
            <person name="Ye C."/>
            <person name="Zhang J."/>
            <person name="Hu W."/>
            <person name="Xu A."/>
            <person name="Ren Y."/>
            <person name="Zhang G."/>
            <person name="Bruford M.W."/>
            <person name="Li Q."/>
            <person name="Ma L."/>
            <person name="Guo Y."/>
            <person name="An N."/>
            <person name="Hu Y."/>
            <person name="Zheng Y."/>
            <person name="Shi Y."/>
            <person name="Li Z."/>
            <person name="Liu Q."/>
            <person name="Chen Y."/>
            <person name="Zhao J."/>
            <person name="Qu N."/>
            <person name="Zhao S."/>
            <person name="Tian F."/>
            <person name="Wang X."/>
            <person name="Wang H."/>
            <person name="Xu L."/>
            <person name="Liu X."/>
            <person name="Vinar T."/>
            <person name="Wang Y."/>
            <person name="Lam T.W."/>
            <person name="Yiu S.M."/>
            <person name="Liu S."/>
            <person name="Zhang H."/>
            <person name="Li D."/>
            <person name="Huang Y."/>
            <person name="Wang X."/>
            <person name="Yang G."/>
            <person name="Jiang Z."/>
            <person name="Wang J."/>
            <person name="Qin N."/>
            <person name="Li L."/>
            <person name="Li J."/>
            <person name="Bolund L."/>
            <person name="Kristiansen K."/>
            <person name="Wong G.K."/>
            <person name="Olson M."/>
            <person name="Zhang X."/>
            <person name="Li S."/>
            <person name="Yang H."/>
            <person name="Wang J."/>
            <person name="Wang J."/>
        </authorList>
    </citation>
    <scope>NUCLEOTIDE SEQUENCE [LARGE SCALE GENOMIC DNA]</scope>
</reference>
<proteinExistence type="predicted"/>
<reference evidence="1" key="2">
    <citation type="submission" date="2025-08" db="UniProtKB">
        <authorList>
            <consortium name="Ensembl"/>
        </authorList>
    </citation>
    <scope>IDENTIFICATION</scope>
</reference>
<dbReference type="Ensembl" id="ENSAMET00000040906.1">
    <property type="protein sequence ID" value="ENSAMEP00000032945.1"/>
    <property type="gene ID" value="ENSAMEG00000026299.1"/>
</dbReference>
<dbReference type="AlphaFoldDB" id="A0A7N5K012"/>
<reference evidence="1" key="3">
    <citation type="submission" date="2025-09" db="UniProtKB">
        <authorList>
            <consortium name="Ensembl"/>
        </authorList>
    </citation>
    <scope>IDENTIFICATION</scope>
</reference>
<evidence type="ECO:0000313" key="1">
    <source>
        <dbReference type="Ensembl" id="ENSAMEP00000032945.1"/>
    </source>
</evidence>
<keyword evidence="2" id="KW-1185">Reference proteome</keyword>
<name>A0A7N5K012_AILME</name>
<sequence length="153" mass="16364">SECSERWTWDLNPLLLTLVHRGHGSLRFRGSLPRWGSATVPAPCGTGAGWPGRPLDYAISPSWPVNLYLLQPACAWSNYGCLHSGLLTAAKRSIACLRGTWAGEGVSSHQHEVGWGLPEAKDWAQGSWMGMLVAGGGLPSSAAGLPRHSLVPR</sequence>
<dbReference type="InParanoid" id="A0A7N5K012"/>